<dbReference type="Proteomes" id="UP000002009">
    <property type="component" value="Chromosome 3"/>
</dbReference>
<evidence type="ECO:0000313" key="3">
    <source>
        <dbReference type="Proteomes" id="UP000002009"/>
    </source>
</evidence>
<dbReference type="KEGG" id="mis:MICPUN_57432"/>
<reference evidence="2 3" key="1">
    <citation type="journal article" date="2009" name="Science">
        <title>Green evolution and dynamic adaptations revealed by genomes of the marine picoeukaryotes Micromonas.</title>
        <authorList>
            <person name="Worden A.Z."/>
            <person name="Lee J.H."/>
            <person name="Mock T."/>
            <person name="Rouze P."/>
            <person name="Simmons M.P."/>
            <person name="Aerts A.L."/>
            <person name="Allen A.E."/>
            <person name="Cuvelier M.L."/>
            <person name="Derelle E."/>
            <person name="Everett M.V."/>
            <person name="Foulon E."/>
            <person name="Grimwood J."/>
            <person name="Gundlach H."/>
            <person name="Henrissat B."/>
            <person name="Napoli C."/>
            <person name="McDonald S.M."/>
            <person name="Parker M.S."/>
            <person name="Rombauts S."/>
            <person name="Salamov A."/>
            <person name="Von Dassow P."/>
            <person name="Badger J.H."/>
            <person name="Coutinho P.M."/>
            <person name="Demir E."/>
            <person name="Dubchak I."/>
            <person name="Gentemann C."/>
            <person name="Eikrem W."/>
            <person name="Gready J.E."/>
            <person name="John U."/>
            <person name="Lanier W."/>
            <person name="Lindquist E.A."/>
            <person name="Lucas S."/>
            <person name="Mayer K.F."/>
            <person name="Moreau H."/>
            <person name="Not F."/>
            <person name="Otillar R."/>
            <person name="Panaud O."/>
            <person name="Pangilinan J."/>
            <person name="Paulsen I."/>
            <person name="Piegu B."/>
            <person name="Poliakov A."/>
            <person name="Robbens S."/>
            <person name="Schmutz J."/>
            <person name="Toulza E."/>
            <person name="Wyss T."/>
            <person name="Zelensky A."/>
            <person name="Zhou K."/>
            <person name="Armbrust E.V."/>
            <person name="Bhattacharya D."/>
            <person name="Goodenough U.W."/>
            <person name="Van de Peer Y."/>
            <person name="Grigoriev I.V."/>
        </authorList>
    </citation>
    <scope>NUCLEOTIDE SEQUENCE [LARGE SCALE GENOMIC DNA]</scope>
    <source>
        <strain evidence="3">RCC299 / NOUM17</strain>
    </source>
</reference>
<feature type="compositionally biased region" description="Basic and acidic residues" evidence="1">
    <location>
        <begin position="162"/>
        <end position="179"/>
    </location>
</feature>
<sequence>MPFPNLVRARKKARSSGSALKSESAFRASESGGRQSSEAAWRIRARLGRRARDPEKAGTRGADLEDRPSPGTMNAREGSNKAQAAALAAAVEPSVRHSHDDTRARSRSRDKSLETPPRNSSEPTRTSLRKPSSPEGGNLKRDGGATRRHASDSDGDVSDDTQYERYASDRDDSSPRRREDDEDDEHDDEPYDPAADDHPGPPCDLKLEYWMRSEECTERKRAHVAAIDERGGYWGMEDHIEETVFAPHGDVVLERNMFPYETPRGISHCTLWSRSRMSERDIVRWTKAWLLEHLPDALRFNYDLNDNNSIDIPHYHVFIERPVSGDADEDERGAGSAASEPGELVKDSSTTDSDEGFEKKKEKRGRDETDSDAAPAAKAARFDRIEP</sequence>
<name>C1E304_MICCC</name>
<protein>
    <submittedName>
        <fullName evidence="2">Uncharacterized protein</fullName>
    </submittedName>
</protein>
<feature type="compositionally biased region" description="Basic and acidic residues" evidence="1">
    <location>
        <begin position="138"/>
        <end position="152"/>
    </location>
</feature>
<organism evidence="2 3">
    <name type="scientific">Micromonas commoda (strain RCC299 / NOUM17 / CCMP2709)</name>
    <name type="common">Picoplanktonic green alga</name>
    <dbReference type="NCBI Taxonomy" id="296587"/>
    <lineage>
        <taxon>Eukaryota</taxon>
        <taxon>Viridiplantae</taxon>
        <taxon>Chlorophyta</taxon>
        <taxon>Mamiellophyceae</taxon>
        <taxon>Mamiellales</taxon>
        <taxon>Mamiellaceae</taxon>
        <taxon>Micromonas</taxon>
    </lineage>
</organism>
<feature type="compositionally biased region" description="Basic and acidic residues" evidence="1">
    <location>
        <begin position="50"/>
        <end position="68"/>
    </location>
</feature>
<accession>C1E304</accession>
<dbReference type="GeneID" id="8242366"/>
<dbReference type="InParanoid" id="C1E304"/>
<dbReference type="OrthoDB" id="498286at2759"/>
<dbReference type="RefSeq" id="XP_002500747.1">
    <property type="nucleotide sequence ID" value="XM_002500701.1"/>
</dbReference>
<evidence type="ECO:0000313" key="2">
    <source>
        <dbReference type="EMBL" id="ACO62005.1"/>
    </source>
</evidence>
<evidence type="ECO:0000256" key="1">
    <source>
        <dbReference type="SAM" id="MobiDB-lite"/>
    </source>
</evidence>
<gene>
    <name evidence="2" type="ORF">MICPUN_57432</name>
</gene>
<keyword evidence="3" id="KW-1185">Reference proteome</keyword>
<feature type="compositionally biased region" description="Acidic residues" evidence="1">
    <location>
        <begin position="180"/>
        <end position="191"/>
    </location>
</feature>
<dbReference type="EMBL" id="CP001324">
    <property type="protein sequence ID" value="ACO62005.1"/>
    <property type="molecule type" value="Genomic_DNA"/>
</dbReference>
<feature type="compositionally biased region" description="Basic and acidic residues" evidence="1">
    <location>
        <begin position="94"/>
        <end position="113"/>
    </location>
</feature>
<dbReference type="eggNOG" id="ENOG502S6YE">
    <property type="taxonomic scope" value="Eukaryota"/>
</dbReference>
<feature type="compositionally biased region" description="Polar residues" evidence="1">
    <location>
        <begin position="117"/>
        <end position="130"/>
    </location>
</feature>
<feature type="region of interest" description="Disordered" evidence="1">
    <location>
        <begin position="325"/>
        <end position="387"/>
    </location>
</feature>
<feature type="region of interest" description="Disordered" evidence="1">
    <location>
        <begin position="1"/>
        <end position="203"/>
    </location>
</feature>
<proteinExistence type="predicted"/>
<feature type="compositionally biased region" description="Basic and acidic residues" evidence="1">
    <location>
        <begin position="356"/>
        <end position="368"/>
    </location>
</feature>
<dbReference type="AlphaFoldDB" id="C1E304"/>